<evidence type="ECO:0000259" key="1">
    <source>
        <dbReference type="Pfam" id="PF21501"/>
    </source>
</evidence>
<organism evidence="2 3">
    <name type="scientific">phocid gammaherpesvirus 3</name>
    <dbReference type="NCBI Taxonomy" id="2560643"/>
    <lineage>
        <taxon>Viruses</taxon>
        <taxon>Duplodnaviria</taxon>
        <taxon>Heunggongvirae</taxon>
        <taxon>Peploviricota</taxon>
        <taxon>Herviviricetes</taxon>
        <taxon>Herpesvirales</taxon>
        <taxon>Orthoherpesviridae</taxon>
        <taxon>Gammaherpesvirinae</taxon>
        <taxon>Percavirus</taxon>
        <taxon>Percavirus phocidgamma3</taxon>
    </lineage>
</organism>
<dbReference type="RefSeq" id="YP_010084530.1">
    <property type="nucleotide sequence ID" value="NC_055139.1"/>
</dbReference>
<protein>
    <submittedName>
        <fullName evidence="2">Chain A decameric ring structure of Kshv (Hhv-8) latency-associated nuclearf antigen (Lana) DNA binding domain</fullName>
    </submittedName>
</protein>
<dbReference type="GeneID" id="65099520"/>
<proteinExistence type="predicted"/>
<accession>A0A0R5X8N4</accession>
<name>A0A0R5X8N4_9GAMA</name>
<dbReference type="EMBL" id="KP136799">
    <property type="protein sequence ID" value="AJG42999.1"/>
    <property type="molecule type" value="Genomic_DNA"/>
</dbReference>
<dbReference type="Pfam" id="PF21501">
    <property type="entry name" value="LANA1_DNA-bd"/>
    <property type="match status" value="1"/>
</dbReference>
<evidence type="ECO:0000313" key="3">
    <source>
        <dbReference type="Proteomes" id="UP000296355"/>
    </source>
</evidence>
<dbReference type="KEGG" id="vg:65099520"/>
<dbReference type="InterPro" id="IPR048523">
    <property type="entry name" value="LANA1_DNA-bd"/>
</dbReference>
<dbReference type="Gene3D" id="3.30.70.390">
    <property type="entry name" value="Epstein Barr virus nuclear antigen-1, DNA-binding domain"/>
    <property type="match status" value="1"/>
</dbReference>
<keyword evidence="3" id="KW-1185">Reference proteome</keyword>
<dbReference type="InterPro" id="IPR037007">
    <property type="entry name" value="EBNA1_DNA-bd_sf"/>
</dbReference>
<feature type="domain" description="Protein LANA1-like DNA-binding" evidence="1">
    <location>
        <begin position="2"/>
        <end position="111"/>
    </location>
</feature>
<dbReference type="GO" id="GO:0003677">
    <property type="term" value="F:DNA binding"/>
    <property type="evidence" value="ECO:0007669"/>
    <property type="project" value="InterPro"/>
</dbReference>
<evidence type="ECO:0000313" key="2">
    <source>
        <dbReference type="EMBL" id="AJG42999.1"/>
    </source>
</evidence>
<reference evidence="2" key="1">
    <citation type="submission" date="2014-11" db="EMBL/GenBank/DDBJ databases">
        <title>Gammaherpesviruses are widespread among seal species in Canada.</title>
        <authorList>
            <person name="Bellehumeur C."/>
            <person name="Nielsen O."/>
            <person name="Measures L."/>
            <person name="Harwood L."/>
            <person name="Boyle B."/>
            <person name="Gagnon C.A."/>
        </authorList>
    </citation>
    <scope>NUCLEOTIDE SEQUENCE [LARGE SCALE GENOMIC DNA]</scope>
    <source>
        <strain evidence="2">FMV04-1493874</strain>
    </source>
</reference>
<dbReference type="GO" id="GO:0042025">
    <property type="term" value="C:host cell nucleus"/>
    <property type="evidence" value="ECO:0007669"/>
    <property type="project" value="InterPro"/>
</dbReference>
<dbReference type="Proteomes" id="UP000296355">
    <property type="component" value="Segment"/>
</dbReference>
<sequence length="121" mass="13398">MYLKRMLGTYADWIPGVPWMAGLFVWCYNPDVLTRLQAAIQFPGIVAGSLGAIPGTAFDPTPTPTNYTLTVFCQTKEQARALEVALRGYSARRADSPPLRTSLTTYQTPLPFPIIPPHSRQ</sequence>